<dbReference type="KEGG" id="cki:Calkr_0819"/>
<dbReference type="InterPro" id="IPR019657">
    <property type="entry name" value="ComFB"/>
</dbReference>
<evidence type="ECO:0000313" key="1">
    <source>
        <dbReference type="EMBL" id="ADQ40342.1"/>
    </source>
</evidence>
<dbReference type="RefSeq" id="WP_013432163.1">
    <property type="nucleotide sequence ID" value="NC_014721.1"/>
</dbReference>
<organism evidence="1 2">
    <name type="scientific">Caldicellulosiruptor acetigenus (strain ATCC 700853 / DSM 12137 / I77R1B)</name>
    <name type="common">Caldicellulosiruptor kristjanssonii</name>
    <dbReference type="NCBI Taxonomy" id="632335"/>
    <lineage>
        <taxon>Bacteria</taxon>
        <taxon>Bacillati</taxon>
        <taxon>Bacillota</taxon>
        <taxon>Bacillota incertae sedis</taxon>
        <taxon>Caldicellulosiruptorales</taxon>
        <taxon>Caldicellulosiruptoraceae</taxon>
        <taxon>Caldicellulosiruptor</taxon>
    </lineage>
</organism>
<dbReference type="HOGENOM" id="CLU_170941_0_0_9"/>
<dbReference type="STRING" id="632335.Calkr_0819"/>
<reference evidence="1 2" key="2">
    <citation type="journal article" date="2011" name="J. Bacteriol.">
        <title>Complete genome sequences for the anaerobic, extremely thermophilic plant biomass-degrading bacteria Caldicellulosiruptor hydrothermalis, Caldicellulosiruptor kristjanssonii, Caldicellulosiruptor kronotskyensis, Caldicellulosiruptor owensenis, and Caldicellulosiruptor lactoaceticus.</title>
        <authorList>
            <person name="Blumer-Schuette S.E."/>
            <person name="Ozdemir I."/>
            <person name="Mistry D."/>
            <person name="Lucas S."/>
            <person name="Lapidus A."/>
            <person name="Cheng J.F."/>
            <person name="Goodwin L.A."/>
            <person name="Pitluck S."/>
            <person name="Land M.L."/>
            <person name="Hauser L.J."/>
            <person name="Woyke T."/>
            <person name="Mikhailova N."/>
            <person name="Pati A."/>
            <person name="Kyrpides N.C."/>
            <person name="Ivanova N."/>
            <person name="Detter J.C."/>
            <person name="Walston-Davenport K."/>
            <person name="Han S."/>
            <person name="Adams M.W."/>
            <person name="Kelly R.M."/>
        </authorList>
    </citation>
    <scope>NUCLEOTIDE SEQUENCE [LARGE SCALE GENOMIC DNA]</scope>
    <source>
        <strain evidence="2">ATCC 700853 / DSM 12137 / I77R1B</strain>
    </source>
</reference>
<reference key="1">
    <citation type="submission" date="2010-11" db="EMBL/GenBank/DDBJ databases">
        <title>Complete sequence of chromosome of Caldicellulosiruptor kristjanssonii 177R1B.</title>
        <authorList>
            <consortium name="US DOE Joint Genome Institute"/>
            <person name="Lucas S."/>
            <person name="Copeland A."/>
            <person name="Lapidus A."/>
            <person name="Cheng J.-F."/>
            <person name="Bruce D."/>
            <person name="Goodwin L."/>
            <person name="Pitluck S."/>
            <person name="Davenport K."/>
            <person name="Detter J.C."/>
            <person name="Han C."/>
            <person name="Tapia R."/>
            <person name="Land M."/>
            <person name="Hauser L."/>
            <person name="Jeffries C."/>
            <person name="Kyrpides N."/>
            <person name="Ivanova N."/>
            <person name="Mikhailova N."/>
            <person name="Blumer-Schuette S.E."/>
            <person name="Kelly R.M."/>
            <person name="Woyke T."/>
        </authorList>
    </citation>
    <scope>NUCLEOTIDE SEQUENCE</scope>
    <source>
        <strain>177R1B</strain>
    </source>
</reference>
<protein>
    <submittedName>
        <fullName evidence="1">Late competence development protein ComFB</fullName>
    </submittedName>
</protein>
<name>E4S4A5_CALA7</name>
<evidence type="ECO:0000313" key="2">
    <source>
        <dbReference type="Proteomes" id="UP000009256"/>
    </source>
</evidence>
<dbReference type="AlphaFoldDB" id="E4S4A5"/>
<accession>E4S4A5</accession>
<sequence length="101" mass="11798">MLEIRNAMEEIVDEWLDWVINQLDVCGCEKCRADIKALSLNRLPPRYYVSEDGKIYSRLEELKIQFRVDVIAALAAAAFIVRSNPRHNRVSEVNEDEKTRF</sequence>
<dbReference type="Proteomes" id="UP000009256">
    <property type="component" value="Chromosome"/>
</dbReference>
<dbReference type="EMBL" id="CP002326">
    <property type="protein sequence ID" value="ADQ40342.1"/>
    <property type="molecule type" value="Genomic_DNA"/>
</dbReference>
<dbReference type="OrthoDB" id="5616024at2"/>
<proteinExistence type="predicted"/>
<gene>
    <name evidence="1" type="ordered locus">Calkr_0819</name>
</gene>
<keyword evidence="2" id="KW-1185">Reference proteome</keyword>
<dbReference type="Pfam" id="PF10719">
    <property type="entry name" value="ComFB"/>
    <property type="match status" value="1"/>
</dbReference>
<dbReference type="eggNOG" id="ENOG5032ZR4">
    <property type="taxonomic scope" value="Bacteria"/>
</dbReference>